<name>A0ACC2CH30_DIPCM</name>
<organism evidence="1 2">
    <name type="scientific">Diphasiastrum complanatum</name>
    <name type="common">Issler's clubmoss</name>
    <name type="synonym">Lycopodium complanatum</name>
    <dbReference type="NCBI Taxonomy" id="34168"/>
    <lineage>
        <taxon>Eukaryota</taxon>
        <taxon>Viridiplantae</taxon>
        <taxon>Streptophyta</taxon>
        <taxon>Embryophyta</taxon>
        <taxon>Tracheophyta</taxon>
        <taxon>Lycopodiopsida</taxon>
        <taxon>Lycopodiales</taxon>
        <taxon>Lycopodiaceae</taxon>
        <taxon>Lycopodioideae</taxon>
        <taxon>Diphasiastrum</taxon>
    </lineage>
</organism>
<proteinExistence type="predicted"/>
<accession>A0ACC2CH30</accession>
<evidence type="ECO:0000313" key="1">
    <source>
        <dbReference type="EMBL" id="KAJ7541305.1"/>
    </source>
</evidence>
<protein>
    <submittedName>
        <fullName evidence="1">Uncharacterized protein</fullName>
    </submittedName>
</protein>
<dbReference type="Proteomes" id="UP001162992">
    <property type="component" value="Chromosome 10"/>
</dbReference>
<comment type="caution">
    <text evidence="1">The sequence shown here is derived from an EMBL/GenBank/DDBJ whole genome shotgun (WGS) entry which is preliminary data.</text>
</comment>
<keyword evidence="2" id="KW-1185">Reference proteome</keyword>
<evidence type="ECO:0000313" key="2">
    <source>
        <dbReference type="Proteomes" id="UP001162992"/>
    </source>
</evidence>
<reference evidence="2" key="1">
    <citation type="journal article" date="2024" name="Proc. Natl. Acad. Sci. U.S.A.">
        <title>Extraordinary preservation of gene collinearity over three hundred million years revealed in homosporous lycophytes.</title>
        <authorList>
            <person name="Li C."/>
            <person name="Wickell D."/>
            <person name="Kuo L.Y."/>
            <person name="Chen X."/>
            <person name="Nie B."/>
            <person name="Liao X."/>
            <person name="Peng D."/>
            <person name="Ji J."/>
            <person name="Jenkins J."/>
            <person name="Williams M."/>
            <person name="Shu S."/>
            <person name="Plott C."/>
            <person name="Barry K."/>
            <person name="Rajasekar S."/>
            <person name="Grimwood J."/>
            <person name="Han X."/>
            <person name="Sun S."/>
            <person name="Hou Z."/>
            <person name="He W."/>
            <person name="Dai G."/>
            <person name="Sun C."/>
            <person name="Schmutz J."/>
            <person name="Leebens-Mack J.H."/>
            <person name="Li F.W."/>
            <person name="Wang L."/>
        </authorList>
    </citation>
    <scope>NUCLEOTIDE SEQUENCE [LARGE SCALE GENOMIC DNA]</scope>
    <source>
        <strain evidence="2">cv. PW_Plant_1</strain>
    </source>
</reference>
<gene>
    <name evidence="1" type="ORF">O6H91_10G053400</name>
</gene>
<dbReference type="EMBL" id="CM055101">
    <property type="protein sequence ID" value="KAJ7541305.1"/>
    <property type="molecule type" value="Genomic_DNA"/>
</dbReference>
<sequence length="658" mass="74826">MAKLRDLCCYSTLLLLLLSILACFLCAVLASQNFRFFLFITSSLVLISFPELVNFVLGSLVVCVLAIARAGGTDSISKVQLMSLTYHLCSIWKLLSKKISCVESDISKVIKAVVNEEDLQAATKERDSIANVETEKVIEEVSNHGTPSEFPTTETHVEKPEQPYTTTQLKVALHCEGCKRKIVEALCRMEGVKKIDISMRKQRVVVSGFVDPMKVLKKVKKTGKNVELWLEEASEAKPESDDKPQQIPVPETSEAKPESDDKPQQIPVSDEEKLVQHLECPAVSSTSTCIDEPQYHIAKEAEETEIKAMEDCPVEPFAMDADVDQEAPVILGTINLKRYTFLDAEVNPSNPRYLRSYVDGNVARDQHSRPAMVATNKEVRPLYAARDDVYHKDLHPAYRRESLGEHAYSALHLDSKYSLHADHYLSSNQTSETDAYENSDRQAGYRRLRKPAGYPASGNYYTDRNFAHRSSMPNPQKQHEDDSVTEISDTSDDEAQKLYAVVRTKKGSMKFVPVEASSVGPIAGELPPHYEQIKRSKSSRRAEGAQDAYSQPSNAKHYADCNYWPSNKLDSQYARLGRYYPQSFKNEYRSRTAYRMHHNPPCYAHEKEESQLNEHNNNIYPCKEDPMHPCEHEQVQRRRAHPRRMHMQQRYNATERDQ</sequence>